<dbReference type="AlphaFoldDB" id="A0A9Q1BV31"/>
<dbReference type="EMBL" id="JAIZAY010000011">
    <property type="protein sequence ID" value="KAJ8033200.1"/>
    <property type="molecule type" value="Genomic_DNA"/>
</dbReference>
<evidence type="ECO:0000313" key="2">
    <source>
        <dbReference type="Proteomes" id="UP001152320"/>
    </source>
</evidence>
<gene>
    <name evidence="1" type="ORF">HOLleu_23363</name>
</gene>
<name>A0A9Q1BV31_HOLLE</name>
<accession>A0A9Q1BV31</accession>
<dbReference type="Proteomes" id="UP001152320">
    <property type="component" value="Chromosome 11"/>
</dbReference>
<organism evidence="1 2">
    <name type="scientific">Holothuria leucospilota</name>
    <name type="common">Black long sea cucumber</name>
    <name type="synonym">Mertensiothuria leucospilota</name>
    <dbReference type="NCBI Taxonomy" id="206669"/>
    <lineage>
        <taxon>Eukaryota</taxon>
        <taxon>Metazoa</taxon>
        <taxon>Echinodermata</taxon>
        <taxon>Eleutherozoa</taxon>
        <taxon>Echinozoa</taxon>
        <taxon>Holothuroidea</taxon>
        <taxon>Aspidochirotacea</taxon>
        <taxon>Aspidochirotida</taxon>
        <taxon>Holothuriidae</taxon>
        <taxon>Holothuria</taxon>
    </lineage>
</organism>
<evidence type="ECO:0000313" key="1">
    <source>
        <dbReference type="EMBL" id="KAJ8033200.1"/>
    </source>
</evidence>
<sequence length="71" mass="8432">MEDNQIFPEVPDELYNAGWRVHYNVEDDKQYFVNEQTKMRSDTLPTVVKIHFETYKIPVWLDEMNAAGVLL</sequence>
<protein>
    <submittedName>
        <fullName evidence="1">Uncharacterized protein</fullName>
    </submittedName>
</protein>
<reference evidence="1" key="1">
    <citation type="submission" date="2021-10" db="EMBL/GenBank/DDBJ databases">
        <title>Tropical sea cucumber genome reveals ecological adaptation and Cuvierian tubules defense mechanism.</title>
        <authorList>
            <person name="Chen T."/>
        </authorList>
    </citation>
    <scope>NUCLEOTIDE SEQUENCE</scope>
    <source>
        <strain evidence="1">Nanhai2018</strain>
        <tissue evidence="1">Muscle</tissue>
    </source>
</reference>
<comment type="caution">
    <text evidence="1">The sequence shown here is derived from an EMBL/GenBank/DDBJ whole genome shotgun (WGS) entry which is preliminary data.</text>
</comment>
<keyword evidence="2" id="KW-1185">Reference proteome</keyword>
<proteinExistence type="predicted"/>